<accession>A0A3A8QRU8</accession>
<dbReference type="Proteomes" id="UP000282656">
    <property type="component" value="Unassembled WGS sequence"/>
</dbReference>
<proteinExistence type="predicted"/>
<sequence length="161" mass="16430">MSLCISGLLLACARGAARSTPSEAALSDDGPVSPCNQEPTRLDTDVQVFITASPANKVHFSTTDVKVGAGQTVQFVSQVNQDRCIVVADAGLLASGSQNPLTVAACGTASWTLLATDKSKDETALWSCPTTSDGGCSHCADAQSIRETINGKLEVTSGGGV</sequence>
<dbReference type="EMBL" id="RAWM01000015">
    <property type="protein sequence ID" value="RKH71486.1"/>
    <property type="molecule type" value="Genomic_DNA"/>
</dbReference>
<evidence type="ECO:0000313" key="1">
    <source>
        <dbReference type="EMBL" id="RKH71486.1"/>
    </source>
</evidence>
<name>A0A3A8QRU8_9BACT</name>
<protein>
    <submittedName>
        <fullName evidence="1">Uncharacterized protein</fullName>
    </submittedName>
</protein>
<evidence type="ECO:0000313" key="2">
    <source>
        <dbReference type="Proteomes" id="UP000282656"/>
    </source>
</evidence>
<keyword evidence="2" id="KW-1185">Reference proteome</keyword>
<comment type="caution">
    <text evidence="1">The sequence shown here is derived from an EMBL/GenBank/DDBJ whole genome shotgun (WGS) entry which is preliminary data.</text>
</comment>
<organism evidence="1 2">
    <name type="scientific">Corallococcus interemptor</name>
    <dbReference type="NCBI Taxonomy" id="2316720"/>
    <lineage>
        <taxon>Bacteria</taxon>
        <taxon>Pseudomonadati</taxon>
        <taxon>Myxococcota</taxon>
        <taxon>Myxococcia</taxon>
        <taxon>Myxococcales</taxon>
        <taxon>Cystobacterineae</taxon>
        <taxon>Myxococcaceae</taxon>
        <taxon>Corallococcus</taxon>
    </lineage>
</organism>
<gene>
    <name evidence="1" type="ORF">D7X96_08205</name>
</gene>
<dbReference type="AlphaFoldDB" id="A0A3A8QRU8"/>
<reference evidence="2" key="1">
    <citation type="submission" date="2018-09" db="EMBL/GenBank/DDBJ databases">
        <authorList>
            <person name="Livingstone P.G."/>
            <person name="Whitworth D.E."/>
        </authorList>
    </citation>
    <scope>NUCLEOTIDE SEQUENCE [LARGE SCALE GENOMIC DNA]</scope>
    <source>
        <strain evidence="2">AB047A</strain>
    </source>
</reference>